<dbReference type="AlphaFoldDB" id="W2M3P7"/>
<dbReference type="Proteomes" id="UP000054532">
    <property type="component" value="Unassembled WGS sequence"/>
</dbReference>
<accession>W2M3P7</accession>
<dbReference type="PANTHER" id="PTHR40866">
    <property type="entry name" value="BED-TYPE DOMAIN-CONTAINING PROTEIN"/>
    <property type="match status" value="1"/>
</dbReference>
<dbReference type="EMBL" id="KI696695">
    <property type="protein sequence ID" value="ETM30915.1"/>
    <property type="molecule type" value="Genomic_DNA"/>
</dbReference>
<name>W2M3P7_PHYNI</name>
<sequence>MDELKKFESVSKNLQEKNGLTLRHVRVMFDKLISVFPVSCERHLSHNARIVALPNFENGVTKILCGPESDLTPSERAAVRPLMRSNEVINTEPSDEELVFAEAAPATLIFQPLSRAT</sequence>
<proteinExistence type="predicted"/>
<protein>
    <submittedName>
        <fullName evidence="1">Uncharacterized protein</fullName>
    </submittedName>
</protein>
<organism evidence="1">
    <name type="scientific">Phytophthora nicotianae</name>
    <name type="common">Potato buckeye rot agent</name>
    <name type="synonym">Phytophthora parasitica</name>
    <dbReference type="NCBI Taxonomy" id="4792"/>
    <lineage>
        <taxon>Eukaryota</taxon>
        <taxon>Sar</taxon>
        <taxon>Stramenopiles</taxon>
        <taxon>Oomycota</taxon>
        <taxon>Peronosporomycetes</taxon>
        <taxon>Peronosporales</taxon>
        <taxon>Peronosporaceae</taxon>
        <taxon>Phytophthora</taxon>
    </lineage>
</organism>
<evidence type="ECO:0000313" key="1">
    <source>
        <dbReference type="EMBL" id="ETM30915.1"/>
    </source>
</evidence>
<dbReference type="PANTHER" id="PTHR40866:SF1">
    <property type="entry name" value="BED-TYPE DOMAIN-CONTAINING PROTEIN"/>
    <property type="match status" value="1"/>
</dbReference>
<reference evidence="1" key="1">
    <citation type="submission" date="2013-11" db="EMBL/GenBank/DDBJ databases">
        <title>The Genome Sequence of Phytophthora parasitica IAC_01/95.</title>
        <authorList>
            <consortium name="The Broad Institute Genomics Platform"/>
            <person name="Russ C."/>
            <person name="Tyler B."/>
            <person name="Panabieres F."/>
            <person name="Shan W."/>
            <person name="Tripathy S."/>
            <person name="Grunwald N."/>
            <person name="Machado M."/>
            <person name="Johnson C.S."/>
            <person name="Arredondo F."/>
            <person name="Hong C."/>
            <person name="Coffey M."/>
            <person name="Young S.K."/>
            <person name="Zeng Q."/>
            <person name="Gargeya S."/>
            <person name="Fitzgerald M."/>
            <person name="Abouelleil A."/>
            <person name="Alvarado L."/>
            <person name="Chapman S.B."/>
            <person name="Gainer-Dewar J."/>
            <person name="Goldberg J."/>
            <person name="Griggs A."/>
            <person name="Gujja S."/>
            <person name="Hansen M."/>
            <person name="Howarth C."/>
            <person name="Imamovic A."/>
            <person name="Ireland A."/>
            <person name="Larimer J."/>
            <person name="McCowan C."/>
            <person name="Murphy C."/>
            <person name="Pearson M."/>
            <person name="Poon T.W."/>
            <person name="Priest M."/>
            <person name="Roberts A."/>
            <person name="Saif S."/>
            <person name="Shea T."/>
            <person name="Sykes S."/>
            <person name="Wortman J."/>
            <person name="Nusbaum C."/>
            <person name="Birren B."/>
        </authorList>
    </citation>
    <scope>NUCLEOTIDE SEQUENCE [LARGE SCALE GENOMIC DNA]</scope>
    <source>
        <strain evidence="1">IAC_01/95</strain>
    </source>
</reference>
<gene>
    <name evidence="1" type="ORF">L914_21418</name>
</gene>